<gene>
    <name evidence="2" type="ORF">FF011L_53290</name>
</gene>
<accession>A0A517MP14</accession>
<keyword evidence="1" id="KW-1133">Transmembrane helix</keyword>
<dbReference type="Pfam" id="PF13584">
    <property type="entry name" value="BatD"/>
    <property type="match status" value="1"/>
</dbReference>
<evidence type="ECO:0000256" key="1">
    <source>
        <dbReference type="SAM" id="Phobius"/>
    </source>
</evidence>
<name>A0A517MP14_9BACT</name>
<dbReference type="OrthoDB" id="260093at2"/>
<dbReference type="Proteomes" id="UP000320672">
    <property type="component" value="Chromosome"/>
</dbReference>
<organism evidence="2 3">
    <name type="scientific">Roseimaritima multifibrata</name>
    <dbReference type="NCBI Taxonomy" id="1930274"/>
    <lineage>
        <taxon>Bacteria</taxon>
        <taxon>Pseudomonadati</taxon>
        <taxon>Planctomycetota</taxon>
        <taxon>Planctomycetia</taxon>
        <taxon>Pirellulales</taxon>
        <taxon>Pirellulaceae</taxon>
        <taxon>Roseimaritima</taxon>
    </lineage>
</organism>
<dbReference type="RefSeq" id="WP_145354648.1">
    <property type="nucleotide sequence ID" value="NZ_CP036262.1"/>
</dbReference>
<evidence type="ECO:0008006" key="4">
    <source>
        <dbReference type="Google" id="ProtNLM"/>
    </source>
</evidence>
<evidence type="ECO:0000313" key="2">
    <source>
        <dbReference type="EMBL" id="QDS96517.1"/>
    </source>
</evidence>
<dbReference type="EMBL" id="CP036262">
    <property type="protein sequence ID" value="QDS96517.1"/>
    <property type="molecule type" value="Genomic_DNA"/>
</dbReference>
<dbReference type="InterPro" id="IPR025738">
    <property type="entry name" value="BatD"/>
</dbReference>
<keyword evidence="1" id="KW-0472">Membrane</keyword>
<proteinExistence type="predicted"/>
<dbReference type="KEGG" id="rml:FF011L_53290"/>
<protein>
    <recommendedName>
        <fullName evidence="4">Protein BatD</fullName>
    </recommendedName>
</protein>
<keyword evidence="1" id="KW-0812">Transmembrane</keyword>
<keyword evidence="3" id="KW-1185">Reference proteome</keyword>
<reference evidence="2 3" key="1">
    <citation type="submission" date="2019-02" db="EMBL/GenBank/DDBJ databases">
        <title>Deep-cultivation of Planctomycetes and their phenomic and genomic characterization uncovers novel biology.</title>
        <authorList>
            <person name="Wiegand S."/>
            <person name="Jogler M."/>
            <person name="Boedeker C."/>
            <person name="Pinto D."/>
            <person name="Vollmers J."/>
            <person name="Rivas-Marin E."/>
            <person name="Kohn T."/>
            <person name="Peeters S.H."/>
            <person name="Heuer A."/>
            <person name="Rast P."/>
            <person name="Oberbeckmann S."/>
            <person name="Bunk B."/>
            <person name="Jeske O."/>
            <person name="Meyerdierks A."/>
            <person name="Storesund J.E."/>
            <person name="Kallscheuer N."/>
            <person name="Luecker S."/>
            <person name="Lage O.M."/>
            <person name="Pohl T."/>
            <person name="Merkel B.J."/>
            <person name="Hornburger P."/>
            <person name="Mueller R.-W."/>
            <person name="Bruemmer F."/>
            <person name="Labrenz M."/>
            <person name="Spormann A.M."/>
            <person name="Op den Camp H."/>
            <person name="Overmann J."/>
            <person name="Amann R."/>
            <person name="Jetten M.S.M."/>
            <person name="Mascher T."/>
            <person name="Medema M.H."/>
            <person name="Devos D.P."/>
            <person name="Kaster A.-K."/>
            <person name="Ovreas L."/>
            <person name="Rohde M."/>
            <person name="Galperin M.Y."/>
            <person name="Jogler C."/>
        </authorList>
    </citation>
    <scope>NUCLEOTIDE SEQUENCE [LARGE SCALE GENOMIC DNA]</scope>
    <source>
        <strain evidence="2 3">FF011L</strain>
    </source>
</reference>
<evidence type="ECO:0000313" key="3">
    <source>
        <dbReference type="Proteomes" id="UP000320672"/>
    </source>
</evidence>
<feature type="transmembrane region" description="Helical" evidence="1">
    <location>
        <begin position="192"/>
        <end position="213"/>
    </location>
</feature>
<sequence length="329" mass="35881">MNQCQQLQSRMADGVRARRNAVTALPERSRPNVIALLAATAVLCFASTTFASDPTVTAVASADQVQVAEPFTLEITVEANQGSKVTFPEGQTALGDFDVRDTSDAFDIPSADDPGKRTWTRVLKLESLAAGELQIPPMNIQVGENGKVALLATQPVRVRVASVLEDRADPTQFRDIESVVDVSIPENNRNSMVSWGTGIAGLAALALLVGVAVQRRRRWTTPLAWAREQFDALDPADEFVLAKLSHVAREFLVMQFEMPETGSTPQEITARLLTESQIDAKTCDRFNELFDLADKSKFAGLQLSPDESARAIGDSRTLIEQLANDLDRN</sequence>
<dbReference type="AlphaFoldDB" id="A0A517MP14"/>